<dbReference type="PANTHER" id="PTHR19308">
    <property type="entry name" value="PHOSPHATIDYLCHOLINE TRANSFER PROTEIN"/>
    <property type="match status" value="1"/>
</dbReference>
<dbReference type="Gene3D" id="3.30.530.20">
    <property type="match status" value="3"/>
</dbReference>
<dbReference type="InterPro" id="IPR023393">
    <property type="entry name" value="START-like_dom_sf"/>
</dbReference>
<dbReference type="STRING" id="486041.B0CTF0"/>
<gene>
    <name evidence="4" type="ORF">LACBIDRAFT_305101</name>
</gene>
<feature type="region of interest" description="Disordered" evidence="1">
    <location>
        <begin position="453"/>
        <end position="473"/>
    </location>
</feature>
<name>B0CTF0_LACBS</name>
<dbReference type="GO" id="GO:0008289">
    <property type="term" value="F:lipid binding"/>
    <property type="evidence" value="ECO:0007669"/>
    <property type="project" value="InterPro"/>
</dbReference>
<dbReference type="GO" id="GO:0005737">
    <property type="term" value="C:cytoplasm"/>
    <property type="evidence" value="ECO:0007669"/>
    <property type="project" value="UniProtKB-ARBA"/>
</dbReference>
<feature type="region of interest" description="Disordered" evidence="1">
    <location>
        <begin position="1768"/>
        <end position="1787"/>
    </location>
</feature>
<dbReference type="SUPFAM" id="SSF55961">
    <property type="entry name" value="Bet v1-like"/>
    <property type="match status" value="3"/>
</dbReference>
<keyword evidence="2" id="KW-0812">Transmembrane</keyword>
<dbReference type="GeneID" id="6070619"/>
<evidence type="ECO:0000256" key="2">
    <source>
        <dbReference type="SAM" id="Phobius"/>
    </source>
</evidence>
<dbReference type="Pfam" id="PF01852">
    <property type="entry name" value="START"/>
    <property type="match status" value="2"/>
</dbReference>
<dbReference type="PROSITE" id="PS50848">
    <property type="entry name" value="START"/>
    <property type="match status" value="1"/>
</dbReference>
<feature type="compositionally biased region" description="Low complexity" evidence="1">
    <location>
        <begin position="1375"/>
        <end position="1386"/>
    </location>
</feature>
<dbReference type="PANTHER" id="PTHR19308:SF54">
    <property type="entry name" value="START DOMAIN-CONTAINING PROTEIN"/>
    <property type="match status" value="1"/>
</dbReference>
<protein>
    <submittedName>
        <fullName evidence="4">Predicted protein</fullName>
    </submittedName>
</protein>
<dbReference type="KEGG" id="lbc:LACBIDRAFT_305101"/>
<feature type="region of interest" description="Disordered" evidence="1">
    <location>
        <begin position="1461"/>
        <end position="1484"/>
    </location>
</feature>
<feature type="compositionally biased region" description="Polar residues" evidence="1">
    <location>
        <begin position="1461"/>
        <end position="1473"/>
    </location>
</feature>
<keyword evidence="2" id="KW-0472">Membrane</keyword>
<feature type="region of interest" description="Disordered" evidence="1">
    <location>
        <begin position="1301"/>
        <end position="1386"/>
    </location>
</feature>
<evidence type="ECO:0000313" key="5">
    <source>
        <dbReference type="Proteomes" id="UP000001194"/>
    </source>
</evidence>
<dbReference type="OrthoDB" id="196858at2759"/>
<accession>B0CTF0</accession>
<dbReference type="EMBL" id="DS547092">
    <property type="protein sequence ID" value="EDR14483.1"/>
    <property type="molecule type" value="Genomic_DNA"/>
</dbReference>
<sequence length="1881" mass="202953">MSDGSQLRKTWYNALNDAEAYFKHLLTSPSSDWKRMSSSSKDASSSSSSKGKGKARVSSVPELADVIVHRAYSKAGEEVYRIVLDVPTPSEDMVSLEPWKTVLTTPELRTEWDPAVEDAHLLEVFDHTTRICKTNFTLGWPANPRDAVTISRSFHDPTTVIDISTSLPRSPDEPAYLRPSPPFVRSHVKLFAWCIQHIPSPPPQDDQVKKSPSRIRITCFWQHDLKAMWGFGSTSAGVQQQLSTMVLSMFKSVIKRGERVPKLGGYGHGVSIGRVRYQVDREALTVDYSILPDDEDHLGVTAEQMHGVDEVQMIREQRRLTRSVECILPSLEGWDVLVSVKASSEEVEQLPWSAHAIRGSSNPSPLNTSPPDQIILRITHSPPPNDHSLLRIKLVIEVSGASRGLRLNGLPKTIYDSEPRDPQSYGVPQAMLADIASAVDLSVQTSASSLRTTGTSVVESKGSGHGQMERSPAAEKTILSKVRRNYIYFSSLLQEPEAKWRRTTEARGVSITQLDSIDPTLVVYRAEATFVGVGLWDLYGAVISPGARIYWDKQHEDAVLLEDVNELTEMWHFKTKPAWPVTGRDTVVLKTVYKSPTTIHVFSFSVDSDSHLFPHIPPLDPNTIRTQVDLQGWAIESLSPTTTLLTLLEQSDPKGWTNKTSVPSQMINLLAGIGEFAIKCGGPPVVTRLGGAKMNEVRYDHEKGSFKVEYEVASSRRMGLSSSSGGGGGEEGEMDSNAPNIECEIRCDVDTWASSLDIVVDPPPQSISCLRRHRLSLDGGGLWLTLSHDSVFVEDERLLTIVRRAPGKEKGLVMVNGAKVPVDIEEMPESEVKALSKRKRVKPPRIPLDQPPVVGVVRRRKAEWSKEGEGVGDGSSSAAAAVNVELKNGGNGGNSLGDWASAPRMSSPLSRFLTYAVDQATSTTQSAVAAISPANGAHSATPSSLKMPMQYALDALAWTQDFNASCKAQVVGGATGSTTSLISTSTTTTTTAPAVPQQTTPDGWTFISDKGLPVHRKLIPEISPIIPVHKGSKVIEGVSAEELACVVTQFECRKHWDDRFDSAKVLESFGGEAKTVFLSSKAGFPFRDRGFYLASVMARAHVPPLFLSRRNTGIGGGGGGGSNGEGGEHSSSSGVKNAIFCVSASFGPDSILGAGFDAGKCNPYTLPIGRVYVDAWILETLDPYTKENYAIPSTRCTRLVAMDFAGAIPAAVNSIINATLPRAVLSVEAYVKSLVAPLPLTRLPCPGMVVAQRKEGEWLSDVSWKLRRKDEVRWIVGSEFRVEERVYGVRVLVVLSPNLVSSSTSGLPTTGSRMALSRGSSPRMASQQDKDDLDGEKSVKSDVTVMPGTMSPFSSPILPPPTRQRAVSSGSGHIPSVSDSSLPSSLSYVRGRTTSSAFTNKGELKPSTDLLVAELVVDSKMYPGGYVVSVKSRTRKSLRVGKGGRFVGLLDKPGTTTTLIAKSSSSATITPDATTTDTDKNNDKEEDEFLPLQYTIHTMPSSPLHSSGLNTESPTRHLLRLTLPTAQYQVSTVQDPLTGQTQCAPPKPAWFLELESEGGGAIVDVEVRPRADVAGEEKEKEKGKGKKKGVVDIVLVNGKKVDVVSEKASLTSLGREELLDDRVSKMGLLSRVTNETEPLPDDLKVPIGIADDLLDSTSSLGAGSLDAHVGEQLEARENSISSAGEDSPGTPTTDSTILSSNRPHATHVASSEPPSGGNGHGKGLFGFFQSYPNPLARFTTASVPPIQSCVVVNSTDDATTATTTGAITSSSTMANTPSSPRKLPGELRDVDGIINGAGSTTAVAGAARMYPLSTVVVVALIAFLIGSLLRSLLSPADFIYVATDMTEAEEKVSGWREIRRLLELKYIVGGWDFQVAVVRRH</sequence>
<feature type="compositionally biased region" description="Polar residues" evidence="1">
    <location>
        <begin position="1678"/>
        <end position="1713"/>
    </location>
</feature>
<feature type="compositionally biased region" description="Polar residues" evidence="1">
    <location>
        <begin position="1318"/>
        <end position="1327"/>
    </location>
</feature>
<dbReference type="Proteomes" id="UP000001194">
    <property type="component" value="Unassembled WGS sequence"/>
</dbReference>
<feature type="region of interest" description="Disordered" evidence="1">
    <location>
        <begin position="29"/>
        <end position="56"/>
    </location>
</feature>
<keyword evidence="2" id="KW-1133">Transmembrane helix</keyword>
<reference evidence="4 5" key="1">
    <citation type="journal article" date="2008" name="Nature">
        <title>The genome of Laccaria bicolor provides insights into mycorrhizal symbiosis.</title>
        <authorList>
            <person name="Martin F."/>
            <person name="Aerts A."/>
            <person name="Ahren D."/>
            <person name="Brun A."/>
            <person name="Danchin E.G.J."/>
            <person name="Duchaussoy F."/>
            <person name="Gibon J."/>
            <person name="Kohler A."/>
            <person name="Lindquist E."/>
            <person name="Pereda V."/>
            <person name="Salamov A."/>
            <person name="Shapiro H.J."/>
            <person name="Wuyts J."/>
            <person name="Blaudez D."/>
            <person name="Buee M."/>
            <person name="Brokstein P."/>
            <person name="Canbaeck B."/>
            <person name="Cohen D."/>
            <person name="Courty P.E."/>
            <person name="Coutinho P.M."/>
            <person name="Delaruelle C."/>
            <person name="Detter J.C."/>
            <person name="Deveau A."/>
            <person name="DiFazio S."/>
            <person name="Duplessis S."/>
            <person name="Fraissinet-Tachet L."/>
            <person name="Lucic E."/>
            <person name="Frey-Klett P."/>
            <person name="Fourrey C."/>
            <person name="Feussner I."/>
            <person name="Gay G."/>
            <person name="Grimwood J."/>
            <person name="Hoegger P.J."/>
            <person name="Jain P."/>
            <person name="Kilaru S."/>
            <person name="Labbe J."/>
            <person name="Lin Y.C."/>
            <person name="Legue V."/>
            <person name="Le Tacon F."/>
            <person name="Marmeisse R."/>
            <person name="Melayah D."/>
            <person name="Montanini B."/>
            <person name="Muratet M."/>
            <person name="Nehls U."/>
            <person name="Niculita-Hirzel H."/>
            <person name="Oudot-Le Secq M.P."/>
            <person name="Peter M."/>
            <person name="Quesneville H."/>
            <person name="Rajashekar B."/>
            <person name="Reich M."/>
            <person name="Rouhier N."/>
            <person name="Schmutz J."/>
            <person name="Yin T."/>
            <person name="Chalot M."/>
            <person name="Henrissat B."/>
            <person name="Kuees U."/>
            <person name="Lucas S."/>
            <person name="Van de Peer Y."/>
            <person name="Podila G.K."/>
            <person name="Polle A."/>
            <person name="Pukkila P.J."/>
            <person name="Richardson P.M."/>
            <person name="Rouze P."/>
            <person name="Sanders I.R."/>
            <person name="Stajich J.E."/>
            <person name="Tunlid A."/>
            <person name="Tuskan G."/>
            <person name="Grigoriev I.V."/>
        </authorList>
    </citation>
    <scope>NUCLEOTIDE SEQUENCE [LARGE SCALE GENOMIC DNA]</scope>
    <source>
        <strain evidence="5">S238N-H82 / ATCC MYA-4686</strain>
    </source>
</reference>
<feature type="region of interest" description="Disordered" evidence="1">
    <location>
        <begin position="717"/>
        <end position="737"/>
    </location>
</feature>
<evidence type="ECO:0000313" key="4">
    <source>
        <dbReference type="EMBL" id="EDR14483.1"/>
    </source>
</evidence>
<dbReference type="HOGENOM" id="CLU_002853_0_0_1"/>
<dbReference type="InterPro" id="IPR051213">
    <property type="entry name" value="START_lipid_transfer"/>
</dbReference>
<evidence type="ECO:0000256" key="1">
    <source>
        <dbReference type="SAM" id="MobiDB-lite"/>
    </source>
</evidence>
<evidence type="ECO:0000259" key="3">
    <source>
        <dbReference type="PROSITE" id="PS50848"/>
    </source>
</evidence>
<dbReference type="CDD" id="cd00177">
    <property type="entry name" value="START"/>
    <property type="match status" value="1"/>
</dbReference>
<keyword evidence="5" id="KW-1185">Reference proteome</keyword>
<organism evidence="5">
    <name type="scientific">Laccaria bicolor (strain S238N-H82 / ATCC MYA-4686)</name>
    <name type="common">Bicoloured deceiver</name>
    <name type="synonym">Laccaria laccata var. bicolor</name>
    <dbReference type="NCBI Taxonomy" id="486041"/>
    <lineage>
        <taxon>Eukaryota</taxon>
        <taxon>Fungi</taxon>
        <taxon>Dikarya</taxon>
        <taxon>Basidiomycota</taxon>
        <taxon>Agaricomycotina</taxon>
        <taxon>Agaricomycetes</taxon>
        <taxon>Agaricomycetidae</taxon>
        <taxon>Agaricales</taxon>
        <taxon>Agaricineae</taxon>
        <taxon>Hydnangiaceae</taxon>
        <taxon>Laccaria</taxon>
    </lineage>
</organism>
<dbReference type="InterPro" id="IPR002913">
    <property type="entry name" value="START_lipid-bd_dom"/>
</dbReference>
<dbReference type="InParanoid" id="B0CTF0"/>
<feature type="region of interest" description="Disordered" evidence="1">
    <location>
        <begin position="1677"/>
        <end position="1721"/>
    </location>
</feature>
<feature type="domain" description="START" evidence="3">
    <location>
        <begin position="500"/>
        <end position="668"/>
    </location>
</feature>
<dbReference type="RefSeq" id="XP_001875042.1">
    <property type="nucleotide sequence ID" value="XM_001875007.1"/>
</dbReference>
<feature type="compositionally biased region" description="Low complexity" evidence="1">
    <location>
        <begin position="1301"/>
        <end position="1312"/>
    </location>
</feature>
<proteinExistence type="predicted"/>
<feature type="transmembrane region" description="Helical" evidence="2">
    <location>
        <begin position="1809"/>
        <end position="1829"/>
    </location>
</feature>